<evidence type="ECO:0000313" key="2">
    <source>
        <dbReference type="EMBL" id="CAB0008466.1"/>
    </source>
</evidence>
<evidence type="ECO:0000313" key="3">
    <source>
        <dbReference type="Proteomes" id="UP000479000"/>
    </source>
</evidence>
<feature type="compositionally biased region" description="Polar residues" evidence="1">
    <location>
        <begin position="1419"/>
        <end position="1435"/>
    </location>
</feature>
<feature type="compositionally biased region" description="Pro residues" evidence="1">
    <location>
        <begin position="1512"/>
        <end position="1527"/>
    </location>
</feature>
<proteinExistence type="predicted"/>
<feature type="region of interest" description="Disordered" evidence="1">
    <location>
        <begin position="686"/>
        <end position="708"/>
    </location>
</feature>
<feature type="compositionally biased region" description="Polar residues" evidence="1">
    <location>
        <begin position="1478"/>
        <end position="1507"/>
    </location>
</feature>
<dbReference type="Proteomes" id="UP000479000">
    <property type="component" value="Unassembled WGS sequence"/>
</dbReference>
<dbReference type="EMBL" id="CADCXU010020467">
    <property type="protein sequence ID" value="CAB0008466.1"/>
    <property type="molecule type" value="Genomic_DNA"/>
</dbReference>
<reference evidence="2 3" key="1">
    <citation type="submission" date="2020-02" db="EMBL/GenBank/DDBJ databases">
        <authorList>
            <person name="Ferguson B K."/>
        </authorList>
    </citation>
    <scope>NUCLEOTIDE SEQUENCE [LARGE SCALE GENOMIC DNA]</scope>
</reference>
<keyword evidence="3" id="KW-1185">Reference proteome</keyword>
<organism evidence="2 3">
    <name type="scientific">Nesidiocoris tenuis</name>
    <dbReference type="NCBI Taxonomy" id="355587"/>
    <lineage>
        <taxon>Eukaryota</taxon>
        <taxon>Metazoa</taxon>
        <taxon>Ecdysozoa</taxon>
        <taxon>Arthropoda</taxon>
        <taxon>Hexapoda</taxon>
        <taxon>Insecta</taxon>
        <taxon>Pterygota</taxon>
        <taxon>Neoptera</taxon>
        <taxon>Paraneoptera</taxon>
        <taxon>Hemiptera</taxon>
        <taxon>Heteroptera</taxon>
        <taxon>Panheteroptera</taxon>
        <taxon>Cimicomorpha</taxon>
        <taxon>Miridae</taxon>
        <taxon>Dicyphina</taxon>
        <taxon>Nesidiocoris</taxon>
    </lineage>
</organism>
<evidence type="ECO:0000256" key="1">
    <source>
        <dbReference type="SAM" id="MobiDB-lite"/>
    </source>
</evidence>
<feature type="compositionally biased region" description="Basic and acidic residues" evidence="1">
    <location>
        <begin position="1"/>
        <end position="19"/>
    </location>
</feature>
<protein>
    <submittedName>
        <fullName evidence="2">Uncharacterized protein</fullName>
    </submittedName>
</protein>
<feature type="compositionally biased region" description="Basic and acidic residues" evidence="1">
    <location>
        <begin position="696"/>
        <end position="706"/>
    </location>
</feature>
<dbReference type="OrthoDB" id="10692012at2759"/>
<feature type="region of interest" description="Disordered" evidence="1">
    <location>
        <begin position="1"/>
        <end position="24"/>
    </location>
</feature>
<feature type="region of interest" description="Disordered" evidence="1">
    <location>
        <begin position="226"/>
        <end position="256"/>
    </location>
</feature>
<feature type="region of interest" description="Disordered" evidence="1">
    <location>
        <begin position="543"/>
        <end position="578"/>
    </location>
</feature>
<feature type="region of interest" description="Disordered" evidence="1">
    <location>
        <begin position="1068"/>
        <end position="1111"/>
    </location>
</feature>
<gene>
    <name evidence="2" type="ORF">NTEN_LOCUS13712</name>
</gene>
<feature type="compositionally biased region" description="Acidic residues" evidence="1">
    <location>
        <begin position="1099"/>
        <end position="1108"/>
    </location>
</feature>
<feature type="compositionally biased region" description="Polar residues" evidence="1">
    <location>
        <begin position="994"/>
        <end position="1013"/>
    </location>
</feature>
<accession>A0A6H5GZ49</accession>
<feature type="region of interest" description="Disordered" evidence="1">
    <location>
        <begin position="1408"/>
        <end position="1546"/>
    </location>
</feature>
<name>A0A6H5GZ49_9HEMI</name>
<feature type="region of interest" description="Disordered" evidence="1">
    <location>
        <begin position="904"/>
        <end position="1017"/>
    </location>
</feature>
<sequence length="1720" mass="190009">MSIEERIPRTSTRDTENRPDFLSSSTMDITEPVRKVIPIINQGQPENVPVFQKSHHRLSTDPEKLASLSTSSMDITKPVQYGRKSSLYRSALSEAGDCSMEMTEVVRVDNMQFLRAESTNKSISMEFTEAVRFDPKIAHPRDGNVPGDENRAPSPLHFSKDDIPAADLNCTARPQSRWGNSHCSLGSDMEMTGVLPLSRCQHLMKEEESDDDMDFTQLLPSRSFKKARLSDEPENETPCIIASDRPGQGGLQSTDKNKSVVHQLDDNSEDSVIMPPMNVNRGNSNMEFSFIRDFKSSPEKPAGPKGTRTPSLAAGIERKPSIPHYQDRASTMQDENSVFLNDRSAGPLRQAHMSYADEISAQQPSLRVSFKDFEIKPDGEDNINNSAVLHVELNELTCPAGVLASHLQNSDEFLTSKSESLLMARKSLPISQRNELIPPKTVITSIPANEPSPDLQDQSVSTTFVFKPIIMKSAGDTINSLDEIADMLQFDAPQDHGDMELTRVNMSLEHQNGDIAKPQLTNQTVDRSSGMNFTDTHQAIRKSAVFPPGDSGHPQPKTPVPDSLESSRMEETLPKQSARPNFAEDVISFINNLSRNVNENVESLGNPKSAAHAEAPRRLQFLSNLGMGETLQKQSPQNEISDRCSQSLDLTGQASKLCPTDIRTNLPLGNAECLPNQFLNDIPRKVSHGGVHGIHSRNDPSGRDSEMMDLTDQNQAHPAQKSYELLQGITNETIGYGCSKTGRKSLYNISAEVTLNKNSALPRRDTSPCAERTHGKSFSRLSMADTIKNSVLGLSMAETTKNPVLGISMADTIKNSVSGLSMADSKNPVSRLSVSGTIRNSASMDCSNQSRFALPPGEELDQDPVPDLSMDMTIPIERGVLCESLIPPKLLPFEKSVGICGPSEGFAGRIPDQNDSDTVGTKEIDSKGAADPFAPRRFSRKSCVGVPPVHQDPENISDPVETESDNQEDAKESPSRKIMTVLEDIPPTRRLNRKSTVSTSLFQSSQETESENVPSDEPAIQIAVTSQEAPLLPRKSRKSCIGVALESPSNDPGTNFGDDSETFELAFKPSKKKANPGREVPADESPAVVSSDDPIHPQEEEDASEEPADLSRDLSQLSLHLSDDGSDVEVGDGSLPERKIEIKRCHTAWVDEAGDLGKNLMNLSVRSETDSPLPKQMAKEIRKISQPPTQLIGMKTVHSFSQDCTGRGLPPDNSYDCSLMQKHGFEFRGQGNYEFDLLRRIIGLRVVVPCCELTESTKLTYSADFIDVRVVDFGQKSKLRWYHGVILGKEQFDFELATFVRRIRRTGHLDCEVMRIFGIRQNYNSWRRIFDQFPRFFQDSSFVIPIPLPVTRRVPYAILHPVAIPVPKPILVHPQYAGGAFQSAADQRKTAAYFHTTPQHTYAVHQNLDHDIPNGQDDAPTTENRGANRDSSQSTHLRRLTLESLGKNKGGFVNENPSNFNDGPPPASDFNDGPLYNNDAQPNYNSGEVPYNQRQGTNFDAPNSYNGNDVPYSPPYPNDAPPPPPPVHNDAPIYTPDSPYNGPGGYVPPPPPADLPHYDSGPAVFPQHQHFDYPAPPVPQFHASQPSYQPAYQPSFQPNYQSNFQTNFPINIPNVQSHYSLNIPSIQQPNYPINIPPVQQSHYPVNIPGVQQSHFPVNIPGIQQSHFPQVNIPKPSFQIPYVNSPGVQYPGQFNSYQFDSGSHNFPAPPKVKSIYSIFTE</sequence>